<dbReference type="RefSeq" id="WP_183770125.1">
    <property type="nucleotide sequence ID" value="NZ_CAWVEG010000014.1"/>
</dbReference>
<dbReference type="EMBL" id="JACHFW010000001">
    <property type="protein sequence ID" value="MBB5262938.1"/>
    <property type="molecule type" value="Genomic_DNA"/>
</dbReference>
<accession>A0A7W8H7H7</accession>
<evidence type="ECO:0000256" key="1">
    <source>
        <dbReference type="SAM" id="MobiDB-lite"/>
    </source>
</evidence>
<comment type="caution">
    <text evidence="2">The sequence shown here is derived from an EMBL/GenBank/DDBJ whole genome shotgun (WGS) entry which is preliminary data.</text>
</comment>
<reference evidence="2 3" key="1">
    <citation type="submission" date="2020-08" db="EMBL/GenBank/DDBJ databases">
        <title>Genomic Encyclopedia of Type Strains, Phase IV (KMG-IV): sequencing the most valuable type-strain genomes for metagenomic binning, comparative biology and taxonomic classification.</title>
        <authorList>
            <person name="Goeker M."/>
        </authorList>
    </citation>
    <scope>NUCLEOTIDE SEQUENCE [LARGE SCALE GENOMIC DNA]</scope>
    <source>
        <strain evidence="2 3">DSM 106146</strain>
    </source>
</reference>
<evidence type="ECO:0000313" key="3">
    <source>
        <dbReference type="Proteomes" id="UP000543642"/>
    </source>
</evidence>
<keyword evidence="3" id="KW-1185">Reference proteome</keyword>
<feature type="compositionally biased region" description="Basic and acidic residues" evidence="1">
    <location>
        <begin position="119"/>
        <end position="129"/>
    </location>
</feature>
<proteinExistence type="predicted"/>
<gene>
    <name evidence="2" type="ORF">HNP82_000032</name>
</gene>
<evidence type="ECO:0000313" key="2">
    <source>
        <dbReference type="EMBL" id="MBB5262938.1"/>
    </source>
</evidence>
<organism evidence="2 3">
    <name type="scientific">Catenibacillus scindens</name>
    <dbReference type="NCBI Taxonomy" id="673271"/>
    <lineage>
        <taxon>Bacteria</taxon>
        <taxon>Bacillati</taxon>
        <taxon>Bacillota</taxon>
        <taxon>Clostridia</taxon>
        <taxon>Lachnospirales</taxon>
        <taxon>Lachnospiraceae</taxon>
        <taxon>Catenibacillus</taxon>
    </lineage>
</organism>
<name>A0A7W8H7H7_9FIRM</name>
<keyword evidence="2" id="KW-0687">Ribonucleoprotein</keyword>
<dbReference type="AlphaFoldDB" id="A0A7W8H7H7"/>
<protein>
    <submittedName>
        <fullName evidence="2">Ribosomal protein L37AE/L43A</fullName>
    </submittedName>
</protein>
<feature type="region of interest" description="Disordered" evidence="1">
    <location>
        <begin position="119"/>
        <end position="155"/>
    </location>
</feature>
<dbReference type="GO" id="GO:0005840">
    <property type="term" value="C:ribosome"/>
    <property type="evidence" value="ECO:0007669"/>
    <property type="project" value="UniProtKB-KW"/>
</dbReference>
<sequence>MSLLDDLKKSVTDFTENVAQKSTQVIETQKLKMKKSSLESDLRDIYVVLGHLYVRQLGSGFDEGSEEGRLLKRLNETRSAIASIEDELRQRKGMIICPGCRESVSADFDYCPKCGAKLAKEASDEKTSQEDVPGNGEAEEKTQTPEHDDENTDRE</sequence>
<keyword evidence="2" id="KW-0689">Ribosomal protein</keyword>
<dbReference type="Proteomes" id="UP000543642">
    <property type="component" value="Unassembled WGS sequence"/>
</dbReference>